<gene>
    <name evidence="1" type="ORF">GCM10023196_036040</name>
</gene>
<comment type="caution">
    <text evidence="1">The sequence shown here is derived from an EMBL/GenBank/DDBJ whole genome shotgun (WGS) entry which is preliminary data.</text>
</comment>
<proteinExistence type="predicted"/>
<accession>A0ABP8UAS5</accession>
<organism evidence="1 2">
    <name type="scientific">Actinoallomurus vinaceus</name>
    <dbReference type="NCBI Taxonomy" id="1080074"/>
    <lineage>
        <taxon>Bacteria</taxon>
        <taxon>Bacillati</taxon>
        <taxon>Actinomycetota</taxon>
        <taxon>Actinomycetes</taxon>
        <taxon>Streptosporangiales</taxon>
        <taxon>Thermomonosporaceae</taxon>
        <taxon>Actinoallomurus</taxon>
    </lineage>
</organism>
<dbReference type="RefSeq" id="WP_345431989.1">
    <property type="nucleotide sequence ID" value="NZ_BAABHK010000004.1"/>
</dbReference>
<keyword evidence="2" id="KW-1185">Reference proteome</keyword>
<name>A0ABP8UAS5_9ACTN</name>
<dbReference type="Proteomes" id="UP001501442">
    <property type="component" value="Unassembled WGS sequence"/>
</dbReference>
<evidence type="ECO:0000313" key="2">
    <source>
        <dbReference type="Proteomes" id="UP001501442"/>
    </source>
</evidence>
<reference evidence="2" key="1">
    <citation type="journal article" date="2019" name="Int. J. Syst. Evol. Microbiol.">
        <title>The Global Catalogue of Microorganisms (GCM) 10K type strain sequencing project: providing services to taxonomists for standard genome sequencing and annotation.</title>
        <authorList>
            <consortium name="The Broad Institute Genomics Platform"/>
            <consortium name="The Broad Institute Genome Sequencing Center for Infectious Disease"/>
            <person name="Wu L."/>
            <person name="Ma J."/>
        </authorList>
    </citation>
    <scope>NUCLEOTIDE SEQUENCE [LARGE SCALE GENOMIC DNA]</scope>
    <source>
        <strain evidence="2">JCM 17939</strain>
    </source>
</reference>
<evidence type="ECO:0000313" key="1">
    <source>
        <dbReference type="EMBL" id="GAA4626707.1"/>
    </source>
</evidence>
<protein>
    <submittedName>
        <fullName evidence="1">Uncharacterized protein</fullName>
    </submittedName>
</protein>
<dbReference type="EMBL" id="BAABHK010000004">
    <property type="protein sequence ID" value="GAA4626707.1"/>
    <property type="molecule type" value="Genomic_DNA"/>
</dbReference>
<sequence length="69" mass="7448">MIGPVYFVASREGRLALAVPVAPCSWCGTALPIDHGCRTVRELFQLTGNTLDPAHGLEAIQTRTEGRPE</sequence>